<evidence type="ECO:0000259" key="7">
    <source>
        <dbReference type="PROSITE" id="PS51021"/>
    </source>
</evidence>
<feature type="compositionally biased region" description="Pro residues" evidence="5">
    <location>
        <begin position="556"/>
        <end position="566"/>
    </location>
</feature>
<dbReference type="GO" id="GO:0005829">
    <property type="term" value="C:cytosol"/>
    <property type="evidence" value="ECO:0000318"/>
    <property type="project" value="GO_Central"/>
</dbReference>
<feature type="compositionally biased region" description="Polar residues" evidence="5">
    <location>
        <begin position="574"/>
        <end position="592"/>
    </location>
</feature>
<comment type="subcellular location">
    <subcellularLocation>
        <location evidence="1">Cytoplasm</location>
        <location evidence="1">Cytosol</location>
    </subcellularLocation>
</comment>
<sequence length="638" mass="71233">MIQRQLHKMRQLANHGPGRSQDVTDILTEDLLLADQQVEPVKKLAHLVGKRLVSCLQAPPGSDREKKLKKLALSSLSWTMAECLKEIDTESRMRRTLEMGCCVEGILSQDLADFEISLEKDVLQPLTKLSEEDLPTILKHRKQLQKLITDWNSAKSRLSQTQKNMNAGQGGGSTGTAAKLESLKDEEDELRRKLEHSKDEYIADLYNYTTKEKECERYFLQLLELQAEYHRKSLSHLTEALEELKDLQKETVQDSIEQPFAEVYGVPLETHLARFECEIAVPISACVRMLLTQGMQEEGLFRLTAGASIQKKLKACLGAGASDLSNFMSEPHAVAGALKSYLRELPEPLMTYELFDDWMTAGSTKDPEKRLECYRNVCKKLPPANYNNLRYLIKFMAKLAEHQEVNKMTPSNIAIVLGPNLLWAKSDGETSLLDMASASPIMVVSVVEGLLNCAANIFPEDVDFGVSGSYPETSTVLSEQDSGIKNQDWPKAEETALLPSKVSENTESVSESLIEWEEPIKLDNQKVLPPIDENYFTTTKGEGSPTTVRKVKRPAPQRPSIPPPIQPQTNPSTETAESHNSPKPTPRRSMSGSLKVPNKPPPQPPQISKSAVEGDIEPLTKSPPPRPLPRNRIQSAEH</sequence>
<feature type="domain" description="Rho-GAP" evidence="6">
    <location>
        <begin position="266"/>
        <end position="458"/>
    </location>
</feature>
<dbReference type="AlphaFoldDB" id="A0A8J1KLI5"/>
<dbReference type="Gene3D" id="1.20.1270.60">
    <property type="entry name" value="Arfaptin homology (AH) domain/BAR domain"/>
    <property type="match status" value="1"/>
</dbReference>
<keyword evidence="8" id="KW-1185">Reference proteome</keyword>
<dbReference type="Pfam" id="PF03114">
    <property type="entry name" value="BAR"/>
    <property type="match status" value="1"/>
</dbReference>
<feature type="compositionally biased region" description="Basic residues" evidence="5">
    <location>
        <begin position="1"/>
        <end position="10"/>
    </location>
</feature>
<dbReference type="SMART" id="SM00324">
    <property type="entry name" value="RhoGAP"/>
    <property type="match status" value="1"/>
</dbReference>
<dbReference type="InterPro" id="IPR047165">
    <property type="entry name" value="RHG17/44/SH3BP1-like"/>
</dbReference>
<dbReference type="GO" id="GO:0035020">
    <property type="term" value="P:regulation of Rac protein signal transduction"/>
    <property type="evidence" value="ECO:0000318"/>
    <property type="project" value="GO_Central"/>
</dbReference>
<keyword evidence="2" id="KW-0343">GTPase activation</keyword>
<dbReference type="KEGG" id="xla:108715795"/>
<dbReference type="GO" id="GO:0005886">
    <property type="term" value="C:plasma membrane"/>
    <property type="evidence" value="ECO:0000318"/>
    <property type="project" value="GO_Central"/>
</dbReference>
<keyword evidence="3" id="KW-0963">Cytoplasm</keyword>
<dbReference type="InterPro" id="IPR027267">
    <property type="entry name" value="AH/BAR_dom_sf"/>
</dbReference>
<reference evidence="9" key="1">
    <citation type="submission" date="2025-08" db="UniProtKB">
        <authorList>
            <consortium name="RefSeq"/>
        </authorList>
    </citation>
    <scope>IDENTIFICATION</scope>
    <source>
        <strain evidence="9">J_2021</strain>
        <tissue evidence="9">Erythrocytes</tissue>
    </source>
</reference>
<evidence type="ECO:0000313" key="8">
    <source>
        <dbReference type="Proteomes" id="UP000186698"/>
    </source>
</evidence>
<dbReference type="Pfam" id="PF00620">
    <property type="entry name" value="RhoGAP"/>
    <property type="match status" value="1"/>
</dbReference>
<dbReference type="SMART" id="SM00721">
    <property type="entry name" value="BAR"/>
    <property type="match status" value="1"/>
</dbReference>
<evidence type="ECO:0000256" key="5">
    <source>
        <dbReference type="SAM" id="MobiDB-lite"/>
    </source>
</evidence>
<dbReference type="Gene3D" id="1.10.555.10">
    <property type="entry name" value="Rho GTPase activation protein"/>
    <property type="match status" value="1"/>
</dbReference>
<protein>
    <submittedName>
        <fullName evidence="9">SH3 domain-binding protein 1</fullName>
    </submittedName>
</protein>
<name>A0A8J1KLI5_XENLA</name>
<evidence type="ECO:0000313" key="9">
    <source>
        <dbReference type="RefSeq" id="XP_041417593.1"/>
    </source>
</evidence>
<dbReference type="PROSITE" id="PS51021">
    <property type="entry name" value="BAR"/>
    <property type="match status" value="1"/>
</dbReference>
<evidence type="ECO:0000256" key="1">
    <source>
        <dbReference type="ARBA" id="ARBA00004514"/>
    </source>
</evidence>
<dbReference type="CTD" id="108715795"/>
<dbReference type="PROSITE" id="PS50238">
    <property type="entry name" value="RHOGAP"/>
    <property type="match status" value="1"/>
</dbReference>
<dbReference type="GeneID" id="108715795"/>
<feature type="domain" description="BAR" evidence="7">
    <location>
        <begin position="16"/>
        <end position="253"/>
    </location>
</feature>
<dbReference type="GO" id="GO:0032956">
    <property type="term" value="P:regulation of actin cytoskeleton organization"/>
    <property type="evidence" value="ECO:0000318"/>
    <property type="project" value="GO_Central"/>
</dbReference>
<dbReference type="InterPro" id="IPR004148">
    <property type="entry name" value="BAR_dom"/>
</dbReference>
<dbReference type="GO" id="GO:0051058">
    <property type="term" value="P:negative regulation of small GTPase mediated signal transduction"/>
    <property type="evidence" value="ECO:0000318"/>
    <property type="project" value="GO_Central"/>
</dbReference>
<dbReference type="InterPro" id="IPR000198">
    <property type="entry name" value="RhoGAP_dom"/>
</dbReference>
<dbReference type="FunFam" id="1.20.1270.60:FF:000053">
    <property type="entry name" value="SH3 domain-binding protein 1"/>
    <property type="match status" value="1"/>
</dbReference>
<evidence type="ECO:0000256" key="3">
    <source>
        <dbReference type="ARBA" id="ARBA00022490"/>
    </source>
</evidence>
<dbReference type="FunFam" id="1.10.555.10:FF:000001">
    <property type="entry name" value="Rho GTPase activating protein 44"/>
    <property type="match status" value="1"/>
</dbReference>
<gene>
    <name evidence="9" type="primary">sh3bp1.S</name>
</gene>
<dbReference type="Proteomes" id="UP000186698">
    <property type="component" value="Chromosome 4S"/>
</dbReference>
<proteinExistence type="predicted"/>
<feature type="region of interest" description="Disordered" evidence="5">
    <location>
        <begin position="1"/>
        <end position="21"/>
    </location>
</feature>
<dbReference type="PANTHER" id="PTHR14130:SF12">
    <property type="entry name" value="BARGIN-RELATED"/>
    <property type="match status" value="1"/>
</dbReference>
<dbReference type="GO" id="GO:0005096">
    <property type="term" value="F:GTPase activator activity"/>
    <property type="evidence" value="ECO:0000318"/>
    <property type="project" value="GO_Central"/>
</dbReference>
<dbReference type="SUPFAM" id="SSF103657">
    <property type="entry name" value="BAR/IMD domain-like"/>
    <property type="match status" value="1"/>
</dbReference>
<feature type="region of interest" description="Disordered" evidence="5">
    <location>
        <begin position="159"/>
        <end position="184"/>
    </location>
</feature>
<dbReference type="PANTHER" id="PTHR14130">
    <property type="entry name" value="3BP-1 RELATED RHOGAP"/>
    <property type="match status" value="1"/>
</dbReference>
<dbReference type="InterPro" id="IPR008936">
    <property type="entry name" value="Rho_GTPase_activation_prot"/>
</dbReference>
<feature type="region of interest" description="Disordered" evidence="5">
    <location>
        <begin position="533"/>
        <end position="638"/>
    </location>
</feature>
<organism evidence="8 9">
    <name type="scientific">Xenopus laevis</name>
    <name type="common">African clawed frog</name>
    <dbReference type="NCBI Taxonomy" id="8355"/>
    <lineage>
        <taxon>Eukaryota</taxon>
        <taxon>Metazoa</taxon>
        <taxon>Chordata</taxon>
        <taxon>Craniata</taxon>
        <taxon>Vertebrata</taxon>
        <taxon>Euteleostomi</taxon>
        <taxon>Amphibia</taxon>
        <taxon>Batrachia</taxon>
        <taxon>Anura</taxon>
        <taxon>Pipoidea</taxon>
        <taxon>Pipidae</taxon>
        <taxon>Xenopodinae</taxon>
        <taxon>Xenopus</taxon>
        <taxon>Xenopus</taxon>
    </lineage>
</organism>
<dbReference type="SUPFAM" id="SSF48350">
    <property type="entry name" value="GTPase activation domain, GAP"/>
    <property type="match status" value="1"/>
</dbReference>
<dbReference type="OrthoDB" id="19923at2759"/>
<evidence type="ECO:0000256" key="4">
    <source>
        <dbReference type="ARBA" id="ARBA00022553"/>
    </source>
</evidence>
<evidence type="ECO:0000259" key="6">
    <source>
        <dbReference type="PROSITE" id="PS50238"/>
    </source>
</evidence>
<dbReference type="GO" id="GO:0007165">
    <property type="term" value="P:signal transduction"/>
    <property type="evidence" value="ECO:0007669"/>
    <property type="project" value="InterPro"/>
</dbReference>
<feature type="compositionally biased region" description="Polar residues" evidence="5">
    <location>
        <begin position="535"/>
        <end position="547"/>
    </location>
</feature>
<evidence type="ECO:0000256" key="2">
    <source>
        <dbReference type="ARBA" id="ARBA00022468"/>
    </source>
</evidence>
<dbReference type="RefSeq" id="XP_041417593.1">
    <property type="nucleotide sequence ID" value="XM_041561659.1"/>
</dbReference>
<keyword evidence="4" id="KW-0597">Phosphoprotein</keyword>
<accession>A0A8J1KLI5</accession>